<name>A0A8J8SCZ2_9FIRM</name>
<evidence type="ECO:0000256" key="2">
    <source>
        <dbReference type="ARBA" id="ARBA00022801"/>
    </source>
</evidence>
<dbReference type="InterPro" id="IPR017850">
    <property type="entry name" value="Alkaline_phosphatase_core_sf"/>
</dbReference>
<keyword evidence="2" id="KW-0378">Hydrolase</keyword>
<dbReference type="KEGG" id="vgu:HYG85_15190"/>
<dbReference type="Pfam" id="PF00884">
    <property type="entry name" value="Sulfatase"/>
    <property type="match status" value="1"/>
</dbReference>
<dbReference type="GO" id="GO:0005737">
    <property type="term" value="C:cytoplasm"/>
    <property type="evidence" value="ECO:0007669"/>
    <property type="project" value="TreeGrafter"/>
</dbReference>
<keyword evidence="5" id="KW-1185">Reference proteome</keyword>
<accession>A0A8J8SCZ2</accession>
<dbReference type="RefSeq" id="WP_212690391.1">
    <property type="nucleotide sequence ID" value="NZ_CP058561.1"/>
</dbReference>
<evidence type="ECO:0000259" key="3">
    <source>
        <dbReference type="Pfam" id="PF00884"/>
    </source>
</evidence>
<dbReference type="Proteomes" id="UP000677305">
    <property type="component" value="Chromosome"/>
</dbReference>
<gene>
    <name evidence="4" type="ORF">HYG85_15190</name>
</gene>
<feature type="domain" description="Sulfatase N-terminal" evidence="3">
    <location>
        <begin position="3"/>
        <end position="328"/>
    </location>
</feature>
<evidence type="ECO:0000313" key="5">
    <source>
        <dbReference type="Proteomes" id="UP000677305"/>
    </source>
</evidence>
<proteinExistence type="predicted"/>
<protein>
    <submittedName>
        <fullName evidence="4">Sulfatase</fullName>
    </submittedName>
</protein>
<dbReference type="PANTHER" id="PTHR45953">
    <property type="entry name" value="IDURONATE 2-SULFATASE"/>
    <property type="match status" value="1"/>
</dbReference>
<organism evidence="4 5">
    <name type="scientific">Vallitalea guaymasensis</name>
    <dbReference type="NCBI Taxonomy" id="1185412"/>
    <lineage>
        <taxon>Bacteria</taxon>
        <taxon>Bacillati</taxon>
        <taxon>Bacillota</taxon>
        <taxon>Clostridia</taxon>
        <taxon>Lachnospirales</taxon>
        <taxon>Vallitaleaceae</taxon>
        <taxon>Vallitalea</taxon>
    </lineage>
</organism>
<keyword evidence="1" id="KW-0479">Metal-binding</keyword>
<dbReference type="GO" id="GO:0008484">
    <property type="term" value="F:sulfuric ester hydrolase activity"/>
    <property type="evidence" value="ECO:0007669"/>
    <property type="project" value="TreeGrafter"/>
</dbReference>
<reference evidence="4 5" key="1">
    <citation type="submission" date="2020-07" db="EMBL/GenBank/DDBJ databases">
        <title>Vallitalea guaymasensis genome.</title>
        <authorList>
            <person name="Postec A."/>
        </authorList>
    </citation>
    <scope>NUCLEOTIDE SEQUENCE [LARGE SCALE GENOMIC DNA]</scope>
    <source>
        <strain evidence="4 5">Ra1766G1</strain>
    </source>
</reference>
<dbReference type="Gene3D" id="3.40.720.10">
    <property type="entry name" value="Alkaline Phosphatase, subunit A"/>
    <property type="match status" value="1"/>
</dbReference>
<dbReference type="CDD" id="cd16148">
    <property type="entry name" value="sulfatase_like"/>
    <property type="match status" value="1"/>
</dbReference>
<sequence length="494" mass="58204">MKVIMVMFDSLNRRMLEPYGCGWVQTPNFTRLAEKTVAFDNCYVGSMPCMPARRELHTGRYNFLHRSWGPIEPFDDSMPEILKNNGVYTHLSTDHYHYFEDGGATYHMRYNSFEFSRGQENDGWKGHVKGVEIPDTVNNTGRLHNYWAGRKHIKNEEEHYQAITFKNGLEFLEENHMEDNWFLHLETFDPHEPYFAAERFRDLYKHDYNGKHFDWPPYRRVEESEEEVQHIRYESAALHSMCDHYLGKIIDFMDGKNMWDDTMLIVNTDHGFLLGEHGCWAKCWAPFYDEVAHTPLFIWDPRSRKKNCRNNNIVQTIDLAPTILDFFNLDIPEDMQGKPLKNTIEKDEPIRETALFGLFGGHVNCTDGRFVYMRGPAKDVNEPLYEYTLMPTRHGGGRAFIDKSELETIELAEPFSFTKELKVMKMDANAINEVLQNRRQLEFGTMLFDLESDPNQERPIKNDKIEQKMINSMIKMMQENDAPKEQFDRLGYNM</sequence>
<dbReference type="InterPro" id="IPR000917">
    <property type="entry name" value="Sulfatase_N"/>
</dbReference>
<dbReference type="PANTHER" id="PTHR45953:SF1">
    <property type="entry name" value="IDURONATE 2-SULFATASE"/>
    <property type="match status" value="1"/>
</dbReference>
<dbReference type="EMBL" id="CP058561">
    <property type="protein sequence ID" value="QUH30189.1"/>
    <property type="molecule type" value="Genomic_DNA"/>
</dbReference>
<dbReference type="AlphaFoldDB" id="A0A8J8SCZ2"/>
<dbReference type="SUPFAM" id="SSF53649">
    <property type="entry name" value="Alkaline phosphatase-like"/>
    <property type="match status" value="1"/>
</dbReference>
<evidence type="ECO:0000256" key="1">
    <source>
        <dbReference type="ARBA" id="ARBA00022723"/>
    </source>
</evidence>
<dbReference type="GO" id="GO:0046872">
    <property type="term" value="F:metal ion binding"/>
    <property type="evidence" value="ECO:0007669"/>
    <property type="project" value="UniProtKB-KW"/>
</dbReference>
<evidence type="ECO:0000313" key="4">
    <source>
        <dbReference type="EMBL" id="QUH30189.1"/>
    </source>
</evidence>